<dbReference type="Pfam" id="PF05930">
    <property type="entry name" value="Phage_AlpA"/>
    <property type="match status" value="1"/>
</dbReference>
<accession>A0A192D4S4</accession>
<dbReference type="RefSeq" id="WP_068350802.1">
    <property type="nucleotide sequence ID" value="NZ_CP016033.1"/>
</dbReference>
<gene>
    <name evidence="1" type="ORF">A9D12_07965</name>
</gene>
<evidence type="ECO:0000313" key="2">
    <source>
        <dbReference type="Proteomes" id="UP000078263"/>
    </source>
</evidence>
<dbReference type="AlphaFoldDB" id="A0A192D4S4"/>
<dbReference type="Proteomes" id="UP000078263">
    <property type="component" value="Chromosome"/>
</dbReference>
<reference evidence="1 2" key="1">
    <citation type="submission" date="2016-05" db="EMBL/GenBank/DDBJ databases">
        <title>Compelete Genome Sequence of Bacteriochlorophyll-Synthesizing Bacterium Porphyrobacter neustonensis DSM 9434.</title>
        <authorList>
            <person name="Shi X.-L."/>
            <person name="Wu Y.-H."/>
            <person name="Cheng H."/>
            <person name="Xu L."/>
            <person name="Zhang X.-Q."/>
            <person name="Wang C.-S."/>
            <person name="Xu X.-W."/>
        </authorList>
    </citation>
    <scope>NUCLEOTIDE SEQUENCE [LARGE SCALE GENOMIC DNA]</scope>
    <source>
        <strain evidence="1 2">DSM 9434</strain>
    </source>
</reference>
<evidence type="ECO:0000313" key="1">
    <source>
        <dbReference type="EMBL" id="ANK12892.1"/>
    </source>
</evidence>
<dbReference type="EMBL" id="CP016033">
    <property type="protein sequence ID" value="ANK12892.1"/>
    <property type="molecule type" value="Genomic_DNA"/>
</dbReference>
<dbReference type="InterPro" id="IPR010260">
    <property type="entry name" value="AlpA"/>
</dbReference>
<name>A0A192D4S4_9SPHN</name>
<organism evidence="1 2">
    <name type="scientific">Erythrobacter neustonensis</name>
    <dbReference type="NCBI Taxonomy" id="1112"/>
    <lineage>
        <taxon>Bacteria</taxon>
        <taxon>Pseudomonadati</taxon>
        <taxon>Pseudomonadota</taxon>
        <taxon>Alphaproteobacteria</taxon>
        <taxon>Sphingomonadales</taxon>
        <taxon>Erythrobacteraceae</taxon>
        <taxon>Erythrobacter/Porphyrobacter group</taxon>
        <taxon>Erythrobacter</taxon>
    </lineage>
</organism>
<dbReference type="STRING" id="1112.A9D12_07965"/>
<keyword evidence="2" id="KW-1185">Reference proteome</keyword>
<protein>
    <submittedName>
        <fullName evidence="1">Uncharacterized protein</fullName>
    </submittedName>
</protein>
<dbReference type="Gene3D" id="1.10.238.160">
    <property type="match status" value="1"/>
</dbReference>
<proteinExistence type="predicted"/>
<sequence length="262" mass="28704">MTAPIEPWSPYGGGDPIVSAGRRTLVSAFGDLVRCQAGFEPNELTDIFSAPADEGENDVCRHLVREDAIFLTMQFVNGRLSSSARPLGGGELTAIPAAHWEIDDPLPRFAIGVFNATEWADADAPATHRIFVDAKEFEEWLAGLKSPGPLSDRELEEVINPRLRAARAIAARRVKPMIDPNGEEAAAVVPPSLSQALRAGDEYLTRPQVEALVKLKRSSIYTKIKEDGFPDKILLGGRAVWRKSAVIAWVEEKAAQGRWPKR</sequence>
<dbReference type="KEGG" id="pns:A9D12_07965"/>